<dbReference type="OMA" id="NGVEACQ"/>
<sequence length="130" mass="14145">MSKPGATAEANRQDPKDTIFAKIVAGQIPCKKVYEDDLCLVFDDIAPCAPVHCLIIPKKPIGGVSDLDGEEHKKILGHMMVTIPKVAEIKGIDGYRLVINEGVHGCQSVRWLHIHIIGGKQLSWPPGCNV</sequence>
<dbReference type="AlphaFoldDB" id="A0A151ZCI8"/>
<keyword evidence="5" id="KW-1185">Reference proteome</keyword>
<evidence type="ECO:0000256" key="2">
    <source>
        <dbReference type="PROSITE-ProRule" id="PRU00464"/>
    </source>
</evidence>
<dbReference type="PRINTS" id="PR00332">
    <property type="entry name" value="HISTRIAD"/>
</dbReference>
<dbReference type="PROSITE" id="PS00892">
    <property type="entry name" value="HIT_1"/>
    <property type="match status" value="1"/>
</dbReference>
<dbReference type="InterPro" id="IPR036265">
    <property type="entry name" value="HIT-like_sf"/>
</dbReference>
<dbReference type="InterPro" id="IPR001310">
    <property type="entry name" value="Histidine_triad_HIT"/>
</dbReference>
<evidence type="ECO:0000259" key="3">
    <source>
        <dbReference type="PROSITE" id="PS51084"/>
    </source>
</evidence>
<dbReference type="InParanoid" id="A0A151ZCI8"/>
<feature type="active site" description="Tele-AMP-histidine intermediate" evidence="1">
    <location>
        <position position="113"/>
    </location>
</feature>
<dbReference type="PANTHER" id="PTHR23089">
    <property type="entry name" value="HISTIDINE TRIAD HIT PROTEIN"/>
    <property type="match status" value="1"/>
</dbReference>
<comment type="caution">
    <text evidence="2">Lacks conserved residue(s) required for the propagation of feature annotation.</text>
</comment>
<dbReference type="SUPFAM" id="SSF54197">
    <property type="entry name" value="HIT-like"/>
    <property type="match status" value="1"/>
</dbReference>
<dbReference type="FunCoup" id="A0A151ZCI8">
    <property type="interactions" value="594"/>
</dbReference>
<organism evidence="4 5">
    <name type="scientific">Tieghemostelium lacteum</name>
    <name type="common">Slime mold</name>
    <name type="synonym">Dictyostelium lacteum</name>
    <dbReference type="NCBI Taxonomy" id="361077"/>
    <lineage>
        <taxon>Eukaryota</taxon>
        <taxon>Amoebozoa</taxon>
        <taxon>Evosea</taxon>
        <taxon>Eumycetozoa</taxon>
        <taxon>Dictyostelia</taxon>
        <taxon>Dictyosteliales</taxon>
        <taxon>Raperosteliaceae</taxon>
        <taxon>Tieghemostelium</taxon>
    </lineage>
</organism>
<proteinExistence type="predicted"/>
<dbReference type="OrthoDB" id="672793at2759"/>
<reference evidence="4 5" key="1">
    <citation type="submission" date="2015-12" db="EMBL/GenBank/DDBJ databases">
        <title>Dictyostelia acquired genes for synthesis and detection of signals that induce cell-type specialization by lateral gene transfer from prokaryotes.</title>
        <authorList>
            <person name="Gloeckner G."/>
            <person name="Schaap P."/>
        </authorList>
    </citation>
    <scope>NUCLEOTIDE SEQUENCE [LARGE SCALE GENOMIC DNA]</scope>
    <source>
        <strain evidence="4 5">TK</strain>
    </source>
</reference>
<dbReference type="STRING" id="361077.A0A151ZCI8"/>
<dbReference type="FunFam" id="3.30.428.10:FF:000005">
    <property type="entry name" value="Histidine triad nucleotide-binding protein 1"/>
    <property type="match status" value="1"/>
</dbReference>
<dbReference type="Proteomes" id="UP000076078">
    <property type="component" value="Unassembled WGS sequence"/>
</dbReference>
<dbReference type="InterPro" id="IPR011146">
    <property type="entry name" value="HIT-like"/>
</dbReference>
<gene>
    <name evidence="4" type="ORF">DLAC_07428</name>
</gene>
<dbReference type="Gene3D" id="3.30.428.10">
    <property type="entry name" value="HIT-like"/>
    <property type="match status" value="1"/>
</dbReference>
<comment type="caution">
    <text evidence="4">The sequence shown here is derived from an EMBL/GenBank/DDBJ whole genome shotgun (WGS) entry which is preliminary data.</text>
</comment>
<evidence type="ECO:0000313" key="4">
    <source>
        <dbReference type="EMBL" id="KYQ91651.1"/>
    </source>
</evidence>
<dbReference type="Pfam" id="PF01230">
    <property type="entry name" value="HIT"/>
    <property type="match status" value="1"/>
</dbReference>
<evidence type="ECO:0000256" key="1">
    <source>
        <dbReference type="PIRSR" id="PIRSR601310-1"/>
    </source>
</evidence>
<name>A0A151ZCI8_TIELA</name>
<dbReference type="InterPro" id="IPR019808">
    <property type="entry name" value="Histidine_triad_CS"/>
</dbReference>
<evidence type="ECO:0000313" key="5">
    <source>
        <dbReference type="Proteomes" id="UP000076078"/>
    </source>
</evidence>
<protein>
    <recommendedName>
        <fullName evidence="3">HIT domain-containing protein</fullName>
    </recommendedName>
</protein>
<dbReference type="EMBL" id="LODT01000034">
    <property type="protein sequence ID" value="KYQ91651.1"/>
    <property type="molecule type" value="Genomic_DNA"/>
</dbReference>
<dbReference type="GO" id="GO:0003824">
    <property type="term" value="F:catalytic activity"/>
    <property type="evidence" value="ECO:0007669"/>
    <property type="project" value="InterPro"/>
</dbReference>
<dbReference type="CDD" id="cd01276">
    <property type="entry name" value="PKCI_related"/>
    <property type="match status" value="1"/>
</dbReference>
<dbReference type="PROSITE" id="PS51084">
    <property type="entry name" value="HIT_2"/>
    <property type="match status" value="1"/>
</dbReference>
<accession>A0A151ZCI8</accession>
<feature type="domain" description="HIT" evidence="3">
    <location>
        <begin position="19"/>
        <end position="130"/>
    </location>
</feature>